<keyword evidence="12" id="KW-0460">Magnesium</keyword>
<evidence type="ECO:0000256" key="14">
    <source>
        <dbReference type="ARBA" id="ARBA00047700"/>
    </source>
</evidence>
<dbReference type="Proteomes" id="UP000034324">
    <property type="component" value="Unassembled WGS sequence"/>
</dbReference>
<proteinExistence type="inferred from homology"/>
<evidence type="ECO:0000256" key="1">
    <source>
        <dbReference type="ARBA" id="ARBA00001946"/>
    </source>
</evidence>
<dbReference type="InterPro" id="IPR002192">
    <property type="entry name" value="PPDK_AMP/ATP-bd"/>
</dbReference>
<evidence type="ECO:0000313" key="16">
    <source>
        <dbReference type="EMBL" id="KKQ78425.1"/>
    </source>
</evidence>
<evidence type="ECO:0000256" key="9">
    <source>
        <dbReference type="ARBA" id="ARBA00022741"/>
    </source>
</evidence>
<dbReference type="Gene3D" id="3.30.1490.20">
    <property type="entry name" value="ATP-grasp fold, A domain"/>
    <property type="match status" value="2"/>
</dbReference>
<dbReference type="GO" id="GO:0046872">
    <property type="term" value="F:metal ion binding"/>
    <property type="evidence" value="ECO:0007669"/>
    <property type="project" value="UniProtKB-KW"/>
</dbReference>
<evidence type="ECO:0000256" key="12">
    <source>
        <dbReference type="ARBA" id="ARBA00022842"/>
    </source>
</evidence>
<gene>
    <name evidence="16" type="ORF">US99_C0022G0017</name>
</gene>
<evidence type="ECO:0000256" key="4">
    <source>
        <dbReference type="ARBA" id="ARBA00007837"/>
    </source>
</evidence>
<dbReference type="GO" id="GO:0005524">
    <property type="term" value="F:ATP binding"/>
    <property type="evidence" value="ECO:0007669"/>
    <property type="project" value="UniProtKB-KW"/>
</dbReference>
<dbReference type="AlphaFoldDB" id="A0A0G0KSA7"/>
<dbReference type="Gene3D" id="3.30.470.20">
    <property type="entry name" value="ATP-grasp fold, B domain"/>
    <property type="match status" value="2"/>
</dbReference>
<dbReference type="Pfam" id="PF01326">
    <property type="entry name" value="PPDK_N"/>
    <property type="match status" value="1"/>
</dbReference>
<comment type="function">
    <text evidence="2">Catalyzes the phosphorylation of pyruvate to phosphoenolpyruvate.</text>
</comment>
<dbReference type="PANTHER" id="PTHR43030:SF1">
    <property type="entry name" value="PHOSPHOENOLPYRUVATE SYNTHASE"/>
    <property type="match status" value="1"/>
</dbReference>
<evidence type="ECO:0000313" key="17">
    <source>
        <dbReference type="Proteomes" id="UP000034324"/>
    </source>
</evidence>
<dbReference type="SUPFAM" id="SSF56059">
    <property type="entry name" value="Glutathione synthetase ATP-binding domain-like"/>
    <property type="match status" value="1"/>
</dbReference>
<evidence type="ECO:0000256" key="7">
    <source>
        <dbReference type="ARBA" id="ARBA00022679"/>
    </source>
</evidence>
<keyword evidence="11" id="KW-0067">ATP-binding</keyword>
<sequence>MYIKFFNEISKEDINLVGGKGASLGEMTQAGFSVPLGFVITTEALGQINEKEIFKALDLLNAEKVSVRSSAVAEDSSKASWAGQLETYLNVSREELINKIKDCWNSIKSERVKTYAARQNLSEDQLLMAVVIQKMVDVKVAGVMFTANPVTNNEEEIMIESVLGLGEQLVQGSVTPDNFVVDKESGEINSKDLRGEQTIDDEVVKKLVELGKKIEGYFGSPQDIEWAIDKQDKIWILQSRPITTL</sequence>
<dbReference type="GO" id="GO:0008986">
    <property type="term" value="F:pyruvate, water dikinase activity"/>
    <property type="evidence" value="ECO:0007669"/>
    <property type="project" value="UniProtKB-EC"/>
</dbReference>
<evidence type="ECO:0000259" key="15">
    <source>
        <dbReference type="Pfam" id="PF01326"/>
    </source>
</evidence>
<protein>
    <recommendedName>
        <fullName evidence="6">Phosphoenolpyruvate synthase</fullName>
        <ecNumber evidence="5">2.7.9.2</ecNumber>
    </recommendedName>
    <alternativeName>
        <fullName evidence="13">Pyruvate, water dikinase</fullName>
    </alternativeName>
</protein>
<evidence type="ECO:0000256" key="5">
    <source>
        <dbReference type="ARBA" id="ARBA00011996"/>
    </source>
</evidence>
<dbReference type="InterPro" id="IPR013815">
    <property type="entry name" value="ATP_grasp_subdomain_1"/>
</dbReference>
<comment type="caution">
    <text evidence="16">The sequence shown here is derived from an EMBL/GenBank/DDBJ whole genome shotgun (WGS) entry which is preliminary data.</text>
</comment>
<dbReference type="EMBL" id="LBVC01000022">
    <property type="protein sequence ID" value="KKQ78425.1"/>
    <property type="molecule type" value="Genomic_DNA"/>
</dbReference>
<keyword evidence="8" id="KW-0479">Metal-binding</keyword>
<evidence type="ECO:0000256" key="6">
    <source>
        <dbReference type="ARBA" id="ARBA00021623"/>
    </source>
</evidence>
<reference evidence="16 17" key="1">
    <citation type="journal article" date="2015" name="Nature">
        <title>rRNA introns, odd ribosomes, and small enigmatic genomes across a large radiation of phyla.</title>
        <authorList>
            <person name="Brown C.T."/>
            <person name="Hug L.A."/>
            <person name="Thomas B.C."/>
            <person name="Sharon I."/>
            <person name="Castelle C.J."/>
            <person name="Singh A."/>
            <person name="Wilkins M.J."/>
            <person name="Williams K.H."/>
            <person name="Banfield J.F."/>
        </authorList>
    </citation>
    <scope>NUCLEOTIDE SEQUENCE [LARGE SCALE GENOMIC DNA]</scope>
</reference>
<dbReference type="PANTHER" id="PTHR43030">
    <property type="entry name" value="PHOSPHOENOLPYRUVATE SYNTHASE"/>
    <property type="match status" value="1"/>
</dbReference>
<keyword evidence="16" id="KW-0670">Pyruvate</keyword>
<evidence type="ECO:0000256" key="10">
    <source>
        <dbReference type="ARBA" id="ARBA00022777"/>
    </source>
</evidence>
<comment type="cofactor">
    <cofactor evidence="1">
        <name>Mg(2+)</name>
        <dbReference type="ChEBI" id="CHEBI:18420"/>
    </cofactor>
</comment>
<keyword evidence="9" id="KW-0547">Nucleotide-binding</keyword>
<evidence type="ECO:0000256" key="11">
    <source>
        <dbReference type="ARBA" id="ARBA00022840"/>
    </source>
</evidence>
<evidence type="ECO:0000256" key="2">
    <source>
        <dbReference type="ARBA" id="ARBA00002988"/>
    </source>
</evidence>
<evidence type="ECO:0000256" key="3">
    <source>
        <dbReference type="ARBA" id="ARBA00004742"/>
    </source>
</evidence>
<comment type="pathway">
    <text evidence="3">Carbohydrate biosynthesis; gluconeogenesis.</text>
</comment>
<keyword evidence="7" id="KW-0808">Transferase</keyword>
<dbReference type="InterPro" id="IPR006319">
    <property type="entry name" value="PEP_synth"/>
</dbReference>
<comment type="catalytic activity">
    <reaction evidence="14">
        <text>pyruvate + ATP + H2O = phosphoenolpyruvate + AMP + phosphate + 2 H(+)</text>
        <dbReference type="Rhea" id="RHEA:11364"/>
        <dbReference type="ChEBI" id="CHEBI:15361"/>
        <dbReference type="ChEBI" id="CHEBI:15377"/>
        <dbReference type="ChEBI" id="CHEBI:15378"/>
        <dbReference type="ChEBI" id="CHEBI:30616"/>
        <dbReference type="ChEBI" id="CHEBI:43474"/>
        <dbReference type="ChEBI" id="CHEBI:58702"/>
        <dbReference type="ChEBI" id="CHEBI:456215"/>
        <dbReference type="EC" id="2.7.9.2"/>
    </reaction>
</comment>
<feature type="domain" description="Pyruvate phosphate dikinase AMP/ATP-binding" evidence="15">
    <location>
        <begin position="50"/>
        <end position="193"/>
    </location>
</feature>
<dbReference type="PATRIC" id="fig|1618432.3.peg.357"/>
<accession>A0A0G0KSA7</accession>
<organism evidence="16 17">
    <name type="scientific">Candidatus Daviesbacteria bacterium GW2011_GWF2_38_6</name>
    <dbReference type="NCBI Taxonomy" id="1618432"/>
    <lineage>
        <taxon>Bacteria</taxon>
        <taxon>Candidatus Daviesiibacteriota</taxon>
    </lineage>
</organism>
<dbReference type="EC" id="2.7.9.2" evidence="5"/>
<evidence type="ECO:0000256" key="13">
    <source>
        <dbReference type="ARBA" id="ARBA00033470"/>
    </source>
</evidence>
<evidence type="ECO:0000256" key="8">
    <source>
        <dbReference type="ARBA" id="ARBA00022723"/>
    </source>
</evidence>
<keyword evidence="10 16" id="KW-0418">Kinase</keyword>
<name>A0A0G0KSA7_9BACT</name>
<comment type="similarity">
    <text evidence="4">Belongs to the PEP-utilizing enzyme family.</text>
</comment>